<evidence type="ECO:0000313" key="4">
    <source>
        <dbReference type="Proteomes" id="UP000095085"/>
    </source>
</evidence>
<keyword evidence="4" id="KW-1185">Reference proteome</keyword>
<evidence type="ECO:0000256" key="1">
    <source>
        <dbReference type="ARBA" id="ARBA00006271"/>
    </source>
</evidence>
<dbReference type="GeneID" id="30996553"/>
<dbReference type="Gene3D" id="1.10.1420.10">
    <property type="match status" value="1"/>
</dbReference>
<evidence type="ECO:0000313" key="3">
    <source>
        <dbReference type="EMBL" id="ODV64698.1"/>
    </source>
</evidence>
<dbReference type="GO" id="GO:0005524">
    <property type="term" value="F:ATP binding"/>
    <property type="evidence" value="ECO:0007669"/>
    <property type="project" value="InterPro"/>
</dbReference>
<dbReference type="GO" id="GO:0140664">
    <property type="term" value="F:ATP-dependent DNA damage sensor activity"/>
    <property type="evidence" value="ECO:0007669"/>
    <property type="project" value="InterPro"/>
</dbReference>
<dbReference type="Proteomes" id="UP000095085">
    <property type="component" value="Unassembled WGS sequence"/>
</dbReference>
<protein>
    <recommendedName>
        <fullName evidence="2">DNA mismatch repair protein MutS core domain-containing protein</fullName>
    </recommendedName>
</protein>
<dbReference type="GO" id="GO:0005634">
    <property type="term" value="C:nucleus"/>
    <property type="evidence" value="ECO:0007669"/>
    <property type="project" value="TreeGrafter"/>
</dbReference>
<dbReference type="EMBL" id="KV454547">
    <property type="protein sequence ID" value="ODV64698.1"/>
    <property type="molecule type" value="Genomic_DNA"/>
</dbReference>
<evidence type="ECO:0000259" key="2">
    <source>
        <dbReference type="Pfam" id="PF05192"/>
    </source>
</evidence>
<gene>
    <name evidence="3" type="ORF">HYPBUDRAFT_154300</name>
</gene>
<dbReference type="AlphaFoldDB" id="A0A1E4RBR8"/>
<dbReference type="STRING" id="984485.A0A1E4RBR8"/>
<dbReference type="GO" id="GO:0030983">
    <property type="term" value="F:mismatched DNA binding"/>
    <property type="evidence" value="ECO:0007669"/>
    <property type="project" value="InterPro"/>
</dbReference>
<dbReference type="InterPro" id="IPR036187">
    <property type="entry name" value="DNA_mismatch_repair_MutS_sf"/>
</dbReference>
<organism evidence="3 4">
    <name type="scientific">Hyphopichia burtonii NRRL Y-1933</name>
    <dbReference type="NCBI Taxonomy" id="984485"/>
    <lineage>
        <taxon>Eukaryota</taxon>
        <taxon>Fungi</taxon>
        <taxon>Dikarya</taxon>
        <taxon>Ascomycota</taxon>
        <taxon>Saccharomycotina</taxon>
        <taxon>Pichiomycetes</taxon>
        <taxon>Debaryomycetaceae</taxon>
        <taxon>Hyphopichia</taxon>
    </lineage>
</organism>
<proteinExistence type="inferred from homology"/>
<comment type="similarity">
    <text evidence="1">Belongs to the DNA mismatch repair MutS family.</text>
</comment>
<feature type="domain" description="DNA mismatch repair protein MutS core" evidence="2">
    <location>
        <begin position="16"/>
        <end position="175"/>
    </location>
</feature>
<dbReference type="PANTHER" id="PTHR11361:SF20">
    <property type="entry name" value="MUTS PROTEIN HOMOLOG 5"/>
    <property type="match status" value="1"/>
</dbReference>
<dbReference type="OrthoDB" id="29596at2759"/>
<sequence>MINLQGAMLIDVDLLNSLHILPSPAPGAQQKTGCNPLLEFVDKTVTVCGSQLLKSWLIRPLTDLDILVEGLNTVDYLICPEIYTLTLQLQNSLSKIGNIPLALSCLKSGNCTWRTWKIIIGFVESTITIHTLLRASHNQHKSLLIETITSHLNFDLCQTVLSYLRHCIDFAACENSQPLKILPNVDCRLDDLRSIYDSLETIRHETEK</sequence>
<dbReference type="SUPFAM" id="SSF48334">
    <property type="entry name" value="DNA repair protein MutS, domain III"/>
    <property type="match status" value="1"/>
</dbReference>
<dbReference type="PANTHER" id="PTHR11361">
    <property type="entry name" value="DNA MISMATCH REPAIR PROTEIN MUTS FAMILY MEMBER"/>
    <property type="match status" value="1"/>
</dbReference>
<reference evidence="4" key="1">
    <citation type="submission" date="2016-05" db="EMBL/GenBank/DDBJ databases">
        <title>Comparative genomics of biotechnologically important yeasts.</title>
        <authorList>
            <consortium name="DOE Joint Genome Institute"/>
            <person name="Riley R."/>
            <person name="Haridas S."/>
            <person name="Wolfe K.H."/>
            <person name="Lopes M.R."/>
            <person name="Hittinger C.T."/>
            <person name="Goker M."/>
            <person name="Salamov A."/>
            <person name="Wisecaver J."/>
            <person name="Long T.M."/>
            <person name="Aerts A.L."/>
            <person name="Barry K."/>
            <person name="Choi C."/>
            <person name="Clum A."/>
            <person name="Coughlan A.Y."/>
            <person name="Deshpande S."/>
            <person name="Douglass A.P."/>
            <person name="Hanson S.J."/>
            <person name="Klenk H.-P."/>
            <person name="Labutti K."/>
            <person name="Lapidus A."/>
            <person name="Lindquist E."/>
            <person name="Lipzen A."/>
            <person name="Meier-Kolthoff J.P."/>
            <person name="Ohm R.A."/>
            <person name="Otillar R.P."/>
            <person name="Pangilinan J."/>
            <person name="Peng Y."/>
            <person name="Rokas A."/>
            <person name="Rosa C.A."/>
            <person name="Scheuner C."/>
            <person name="Sibirny A.A."/>
            <person name="Slot J.C."/>
            <person name="Stielow J.B."/>
            <person name="Sun H."/>
            <person name="Kurtzman C.P."/>
            <person name="Blackwell M."/>
            <person name="Grigoriev I.V."/>
            <person name="Jeffries T.W."/>
        </authorList>
    </citation>
    <scope>NUCLEOTIDE SEQUENCE [LARGE SCALE GENOMIC DNA]</scope>
    <source>
        <strain evidence="4">NRRL Y-1933</strain>
    </source>
</reference>
<name>A0A1E4RBR8_9ASCO</name>
<accession>A0A1E4RBR8</accession>
<dbReference type="GO" id="GO:0051026">
    <property type="term" value="P:chiasma assembly"/>
    <property type="evidence" value="ECO:0007669"/>
    <property type="project" value="TreeGrafter"/>
</dbReference>
<dbReference type="InterPro" id="IPR045076">
    <property type="entry name" value="MutS"/>
</dbReference>
<dbReference type="GO" id="GO:0006298">
    <property type="term" value="P:mismatch repair"/>
    <property type="evidence" value="ECO:0007669"/>
    <property type="project" value="InterPro"/>
</dbReference>
<dbReference type="Pfam" id="PF05192">
    <property type="entry name" value="MutS_III"/>
    <property type="match status" value="1"/>
</dbReference>
<dbReference type="RefSeq" id="XP_020073765.1">
    <property type="nucleotide sequence ID" value="XM_020222004.1"/>
</dbReference>
<dbReference type="InterPro" id="IPR007696">
    <property type="entry name" value="DNA_mismatch_repair_MutS_core"/>
</dbReference>